<accession>A0A383BCS8</accession>
<reference evidence="1" key="1">
    <citation type="submission" date="2018-05" db="EMBL/GenBank/DDBJ databases">
        <authorList>
            <person name="Lanie J.A."/>
            <person name="Ng W.-L."/>
            <person name="Kazmierczak K.M."/>
            <person name="Andrzejewski T.M."/>
            <person name="Davidsen T.M."/>
            <person name="Wayne K.J."/>
            <person name="Tettelin H."/>
            <person name="Glass J.I."/>
            <person name="Rusch D."/>
            <person name="Podicherti R."/>
            <person name="Tsui H.-C.T."/>
            <person name="Winkler M.E."/>
        </authorList>
    </citation>
    <scope>NUCLEOTIDE SEQUENCE</scope>
</reference>
<organism evidence="1">
    <name type="scientific">marine metagenome</name>
    <dbReference type="NCBI Taxonomy" id="408172"/>
    <lineage>
        <taxon>unclassified sequences</taxon>
        <taxon>metagenomes</taxon>
        <taxon>ecological metagenomes</taxon>
    </lineage>
</organism>
<name>A0A383BCS8_9ZZZZ</name>
<sequence length="33" mass="3838">MVWYAINVSWIPTSGMEPKILIFFDVVRQGIIL</sequence>
<gene>
    <name evidence="1" type="ORF">METZ01_LOCUS470528</name>
</gene>
<dbReference type="EMBL" id="UINC01199310">
    <property type="protein sequence ID" value="SVE17674.1"/>
    <property type="molecule type" value="Genomic_DNA"/>
</dbReference>
<evidence type="ECO:0000313" key="1">
    <source>
        <dbReference type="EMBL" id="SVE17674.1"/>
    </source>
</evidence>
<dbReference type="AlphaFoldDB" id="A0A383BCS8"/>
<proteinExistence type="predicted"/>
<feature type="non-terminal residue" evidence="1">
    <location>
        <position position="33"/>
    </location>
</feature>
<protein>
    <submittedName>
        <fullName evidence="1">Uncharacterized protein</fullName>
    </submittedName>
</protein>